<name>A0A6A6WG49_9PEZI</name>
<proteinExistence type="predicted"/>
<organism evidence="3 4">
    <name type="scientific">Pseudovirgaria hyperparasitica</name>
    <dbReference type="NCBI Taxonomy" id="470096"/>
    <lineage>
        <taxon>Eukaryota</taxon>
        <taxon>Fungi</taxon>
        <taxon>Dikarya</taxon>
        <taxon>Ascomycota</taxon>
        <taxon>Pezizomycotina</taxon>
        <taxon>Dothideomycetes</taxon>
        <taxon>Dothideomycetes incertae sedis</taxon>
        <taxon>Acrospermales</taxon>
        <taxon>Acrospermaceae</taxon>
        <taxon>Pseudovirgaria</taxon>
    </lineage>
</organism>
<evidence type="ECO:0000313" key="4">
    <source>
        <dbReference type="Proteomes" id="UP000799437"/>
    </source>
</evidence>
<protein>
    <recommendedName>
        <fullName evidence="2">UBL3-like ubiquitin domain-containing protein</fullName>
    </recommendedName>
</protein>
<dbReference type="GeneID" id="54490282"/>
<feature type="region of interest" description="Disordered" evidence="1">
    <location>
        <begin position="1"/>
        <end position="115"/>
    </location>
</feature>
<evidence type="ECO:0000313" key="3">
    <source>
        <dbReference type="EMBL" id="KAF2761768.1"/>
    </source>
</evidence>
<keyword evidence="4" id="KW-1185">Reference proteome</keyword>
<dbReference type="Pfam" id="PF13881">
    <property type="entry name" value="Rad60-SLD_2"/>
    <property type="match status" value="1"/>
</dbReference>
<dbReference type="InterPro" id="IPR040015">
    <property type="entry name" value="UBL3-like"/>
</dbReference>
<accession>A0A6A6WG49</accession>
<dbReference type="EMBL" id="ML996566">
    <property type="protein sequence ID" value="KAF2761768.1"/>
    <property type="molecule type" value="Genomic_DNA"/>
</dbReference>
<dbReference type="SUPFAM" id="SSF54236">
    <property type="entry name" value="Ubiquitin-like"/>
    <property type="match status" value="1"/>
</dbReference>
<reference evidence="3" key="1">
    <citation type="journal article" date="2020" name="Stud. Mycol.">
        <title>101 Dothideomycetes genomes: a test case for predicting lifestyles and emergence of pathogens.</title>
        <authorList>
            <person name="Haridas S."/>
            <person name="Albert R."/>
            <person name="Binder M."/>
            <person name="Bloem J."/>
            <person name="Labutti K."/>
            <person name="Salamov A."/>
            <person name="Andreopoulos B."/>
            <person name="Baker S."/>
            <person name="Barry K."/>
            <person name="Bills G."/>
            <person name="Bluhm B."/>
            <person name="Cannon C."/>
            <person name="Castanera R."/>
            <person name="Culley D."/>
            <person name="Daum C."/>
            <person name="Ezra D."/>
            <person name="Gonzalez J."/>
            <person name="Henrissat B."/>
            <person name="Kuo A."/>
            <person name="Liang C."/>
            <person name="Lipzen A."/>
            <person name="Lutzoni F."/>
            <person name="Magnuson J."/>
            <person name="Mondo S."/>
            <person name="Nolan M."/>
            <person name="Ohm R."/>
            <person name="Pangilinan J."/>
            <person name="Park H.-J."/>
            <person name="Ramirez L."/>
            <person name="Alfaro M."/>
            <person name="Sun H."/>
            <person name="Tritt A."/>
            <person name="Yoshinaga Y."/>
            <person name="Zwiers L.-H."/>
            <person name="Turgeon B."/>
            <person name="Goodwin S."/>
            <person name="Spatafora J."/>
            <person name="Crous P."/>
            <person name="Grigoriev I."/>
        </authorList>
    </citation>
    <scope>NUCLEOTIDE SEQUENCE</scope>
    <source>
        <strain evidence="3">CBS 121739</strain>
    </source>
</reference>
<dbReference type="RefSeq" id="XP_033604219.1">
    <property type="nucleotide sequence ID" value="XM_033749228.1"/>
</dbReference>
<dbReference type="PANTHER" id="PTHR13169">
    <property type="entry name" value="UBIQUITIN-LIKE PROTEIN 3 HCG-1 PROTEIN"/>
    <property type="match status" value="1"/>
</dbReference>
<feature type="compositionally biased region" description="Basic and acidic residues" evidence="1">
    <location>
        <begin position="235"/>
        <end position="246"/>
    </location>
</feature>
<dbReference type="Gene3D" id="3.10.20.90">
    <property type="entry name" value="Phosphatidylinositol 3-kinase Catalytic Subunit, Chain A, domain 1"/>
    <property type="match status" value="1"/>
</dbReference>
<feature type="compositionally biased region" description="Basic and acidic residues" evidence="1">
    <location>
        <begin position="15"/>
        <end position="25"/>
    </location>
</feature>
<feature type="domain" description="UBL3-like ubiquitin" evidence="2">
    <location>
        <begin position="154"/>
        <end position="228"/>
    </location>
</feature>
<dbReference type="InterPro" id="IPR039540">
    <property type="entry name" value="UBL3-like_ubiquitin_dom"/>
</dbReference>
<evidence type="ECO:0000259" key="2">
    <source>
        <dbReference type="Pfam" id="PF13881"/>
    </source>
</evidence>
<dbReference type="PANTHER" id="PTHR13169:SF0">
    <property type="entry name" value="UBIQUITIN-LIKE PROTEIN 3"/>
    <property type="match status" value="1"/>
</dbReference>
<sequence>MASTSPTALAADLPEATRHLQDKRLSSAVEMNDLQSQPSSSAKVSGDTTDAAALSTGISSQTQPKMSIPQTTMEGPSSEIETRTSESKPRPPTGLKRLETEAIGPSSDNPVIKTDPAAGPAVMITLLLTTGARHPYRLDEKYLKKRNVNVESMNPFNVSVYTLKELIWRDWREEWEPRPTSPSYIRLIHFGRMLDDKTPLRECRFQQQTPNVIHMTIKPQEIADDEDARTGKGGTGRDRDGEERTTGCRCVIL</sequence>
<feature type="compositionally biased region" description="Polar residues" evidence="1">
    <location>
        <begin position="33"/>
        <end position="48"/>
    </location>
</feature>
<dbReference type="AlphaFoldDB" id="A0A6A6WG49"/>
<feature type="region of interest" description="Disordered" evidence="1">
    <location>
        <begin position="221"/>
        <end position="246"/>
    </location>
</feature>
<feature type="compositionally biased region" description="Basic and acidic residues" evidence="1">
    <location>
        <begin position="80"/>
        <end position="89"/>
    </location>
</feature>
<dbReference type="Proteomes" id="UP000799437">
    <property type="component" value="Unassembled WGS sequence"/>
</dbReference>
<evidence type="ECO:0000256" key="1">
    <source>
        <dbReference type="SAM" id="MobiDB-lite"/>
    </source>
</evidence>
<dbReference type="InterPro" id="IPR029071">
    <property type="entry name" value="Ubiquitin-like_domsf"/>
</dbReference>
<gene>
    <name evidence="3" type="ORF">EJ05DRAFT_535115</name>
</gene>
<dbReference type="OrthoDB" id="1043111at2759"/>
<feature type="compositionally biased region" description="Polar residues" evidence="1">
    <location>
        <begin position="56"/>
        <end position="75"/>
    </location>
</feature>